<dbReference type="InterPro" id="IPR003316">
    <property type="entry name" value="E2F_WHTH_DNA-bd_dom"/>
</dbReference>
<dbReference type="SMART" id="SM01372">
    <property type="entry name" value="E2F_TDP"/>
    <property type="match status" value="1"/>
</dbReference>
<proteinExistence type="inferred from homology"/>
<keyword evidence="3" id="KW-0678">Repressor</keyword>
<comment type="caution">
    <text evidence="10">The sequence shown here is derived from an EMBL/GenBank/DDBJ whole genome shotgun (WGS) entry which is preliminary data.</text>
</comment>
<dbReference type="GO" id="GO:0000978">
    <property type="term" value="F:RNA polymerase II cis-regulatory region sequence-specific DNA binding"/>
    <property type="evidence" value="ECO:0007669"/>
    <property type="project" value="InterPro"/>
</dbReference>
<dbReference type="Pfam" id="PF02319">
    <property type="entry name" value="WHD_E2F_TDP"/>
    <property type="match status" value="1"/>
</dbReference>
<dbReference type="PANTHER" id="PTHR12081">
    <property type="entry name" value="TRANSCRIPTION FACTOR E2F"/>
    <property type="match status" value="1"/>
</dbReference>
<evidence type="ECO:0000313" key="10">
    <source>
        <dbReference type="EMBL" id="KAE9602602.1"/>
    </source>
</evidence>
<dbReference type="FunFam" id="1.10.10.10:FF:000073">
    <property type="entry name" value="E2F transcription factor 8"/>
    <property type="match status" value="1"/>
</dbReference>
<organism evidence="10 11">
    <name type="scientific">Lupinus albus</name>
    <name type="common">White lupine</name>
    <name type="synonym">Lupinus termis</name>
    <dbReference type="NCBI Taxonomy" id="3870"/>
    <lineage>
        <taxon>Eukaryota</taxon>
        <taxon>Viridiplantae</taxon>
        <taxon>Streptophyta</taxon>
        <taxon>Embryophyta</taxon>
        <taxon>Tracheophyta</taxon>
        <taxon>Spermatophyta</taxon>
        <taxon>Magnoliopsida</taxon>
        <taxon>eudicotyledons</taxon>
        <taxon>Gunneridae</taxon>
        <taxon>Pentapetalae</taxon>
        <taxon>rosids</taxon>
        <taxon>fabids</taxon>
        <taxon>Fabales</taxon>
        <taxon>Fabaceae</taxon>
        <taxon>Papilionoideae</taxon>
        <taxon>50 kb inversion clade</taxon>
        <taxon>genistoids sensu lato</taxon>
        <taxon>core genistoids</taxon>
        <taxon>Genisteae</taxon>
        <taxon>Lupinus</taxon>
    </lineage>
</organism>
<evidence type="ECO:0000256" key="7">
    <source>
        <dbReference type="ARBA" id="ARBA00023242"/>
    </source>
</evidence>
<dbReference type="OrthoDB" id="1738810at2759"/>
<evidence type="ECO:0000256" key="9">
    <source>
        <dbReference type="RuleBase" id="RU003796"/>
    </source>
</evidence>
<dbReference type="AlphaFoldDB" id="A0A6A4PM87"/>
<evidence type="ECO:0000313" key="11">
    <source>
        <dbReference type="Proteomes" id="UP000447434"/>
    </source>
</evidence>
<evidence type="ECO:0000256" key="3">
    <source>
        <dbReference type="ARBA" id="ARBA00022491"/>
    </source>
</evidence>
<dbReference type="SUPFAM" id="SSF46785">
    <property type="entry name" value="Winged helix' DNA-binding domain"/>
    <property type="match status" value="1"/>
</dbReference>
<dbReference type="GO" id="GO:0090575">
    <property type="term" value="C:RNA polymerase II transcription regulator complex"/>
    <property type="evidence" value="ECO:0007669"/>
    <property type="project" value="TreeGrafter"/>
</dbReference>
<protein>
    <submittedName>
        <fullName evidence="10">Putative transcription factor E2F-DP family</fullName>
    </submittedName>
</protein>
<keyword evidence="7 9" id="KW-0539">Nucleus</keyword>
<dbReference type="GO" id="GO:0000981">
    <property type="term" value="F:DNA-binding transcription factor activity, RNA polymerase II-specific"/>
    <property type="evidence" value="ECO:0007669"/>
    <property type="project" value="TreeGrafter"/>
</dbReference>
<dbReference type="EMBL" id="WOCE01000012">
    <property type="protein sequence ID" value="KAE9602602.1"/>
    <property type="molecule type" value="Genomic_DNA"/>
</dbReference>
<name>A0A6A4PM87_LUPAL</name>
<keyword evidence="8" id="KW-0131">Cell cycle</keyword>
<dbReference type="InterPro" id="IPR036390">
    <property type="entry name" value="WH_DNA-bd_sf"/>
</dbReference>
<keyword evidence="4 9" id="KW-0805">Transcription regulation</keyword>
<evidence type="ECO:0000256" key="8">
    <source>
        <dbReference type="ARBA" id="ARBA00023306"/>
    </source>
</evidence>
<accession>A0A6A4PM87</accession>
<gene>
    <name evidence="10" type="ORF">Lalb_Chr12g0201331</name>
</gene>
<evidence type="ECO:0000256" key="5">
    <source>
        <dbReference type="ARBA" id="ARBA00023125"/>
    </source>
</evidence>
<dbReference type="Proteomes" id="UP000447434">
    <property type="component" value="Chromosome 12"/>
</dbReference>
<evidence type="ECO:0000256" key="1">
    <source>
        <dbReference type="ARBA" id="ARBA00004123"/>
    </source>
</evidence>
<comment type="subcellular location">
    <subcellularLocation>
        <location evidence="1 9">Nucleus</location>
    </subcellularLocation>
</comment>
<dbReference type="InterPro" id="IPR036388">
    <property type="entry name" value="WH-like_DNA-bd_sf"/>
</dbReference>
<evidence type="ECO:0000256" key="4">
    <source>
        <dbReference type="ARBA" id="ARBA00023015"/>
    </source>
</evidence>
<dbReference type="PANTHER" id="PTHR12081:SF106">
    <property type="entry name" value="E2F TRANSCRIPTION FACTOR-LIKE E2FE"/>
    <property type="match status" value="1"/>
</dbReference>
<sequence length="87" mass="9972">MSSSSAIPHTYNRKQKSLSLLCTNFLNLYNREEIHFIGLDAAAAKLSVERRRIYDIVNVLESIGVLSRRAKNEYTWKSYAAIPRALQ</sequence>
<keyword evidence="11" id="KW-1185">Reference proteome</keyword>
<keyword evidence="6 9" id="KW-0804">Transcription</keyword>
<keyword evidence="5 9" id="KW-0238">DNA-binding</keyword>
<evidence type="ECO:0000256" key="6">
    <source>
        <dbReference type="ARBA" id="ARBA00023163"/>
    </source>
</evidence>
<reference evidence="11" key="1">
    <citation type="journal article" date="2020" name="Nat. Commun.">
        <title>Genome sequence of the cluster root forming white lupin.</title>
        <authorList>
            <person name="Hufnagel B."/>
            <person name="Marques A."/>
            <person name="Soriano A."/>
            <person name="Marques L."/>
            <person name="Divol F."/>
            <person name="Doumas P."/>
            <person name="Sallet E."/>
            <person name="Mancinotti D."/>
            <person name="Carrere S."/>
            <person name="Marande W."/>
            <person name="Arribat S."/>
            <person name="Keller J."/>
            <person name="Huneau C."/>
            <person name="Blein T."/>
            <person name="Aime D."/>
            <person name="Laguerre M."/>
            <person name="Taylor J."/>
            <person name="Schubert V."/>
            <person name="Nelson M."/>
            <person name="Geu-Flores F."/>
            <person name="Crespi M."/>
            <person name="Gallardo-Guerrero K."/>
            <person name="Delaux P.-M."/>
            <person name="Salse J."/>
            <person name="Berges H."/>
            <person name="Guyot R."/>
            <person name="Gouzy J."/>
            <person name="Peret B."/>
        </authorList>
    </citation>
    <scope>NUCLEOTIDE SEQUENCE [LARGE SCALE GENOMIC DNA]</scope>
    <source>
        <strain evidence="11">cv. Amiga</strain>
    </source>
</reference>
<comment type="similarity">
    <text evidence="2 9">Belongs to the E2F/DP family.</text>
</comment>
<evidence type="ECO:0000256" key="2">
    <source>
        <dbReference type="ARBA" id="ARBA00010940"/>
    </source>
</evidence>
<dbReference type="InterPro" id="IPR015633">
    <property type="entry name" value="E2F"/>
</dbReference>
<dbReference type="Gene3D" id="1.10.10.10">
    <property type="entry name" value="Winged helix-like DNA-binding domain superfamily/Winged helix DNA-binding domain"/>
    <property type="match status" value="1"/>
</dbReference>